<dbReference type="Pfam" id="PF00691">
    <property type="entry name" value="OmpA"/>
    <property type="match status" value="1"/>
</dbReference>
<evidence type="ECO:0000313" key="9">
    <source>
        <dbReference type="Proteomes" id="UP001139486"/>
    </source>
</evidence>
<dbReference type="PRINTS" id="PR01021">
    <property type="entry name" value="OMPADOMAIN"/>
</dbReference>
<keyword evidence="6" id="KW-0732">Signal</keyword>
<evidence type="ECO:0000256" key="5">
    <source>
        <dbReference type="SAM" id="MobiDB-lite"/>
    </source>
</evidence>
<evidence type="ECO:0000256" key="2">
    <source>
        <dbReference type="ARBA" id="ARBA00023136"/>
    </source>
</evidence>
<evidence type="ECO:0000256" key="4">
    <source>
        <dbReference type="PROSITE-ProRule" id="PRU00473"/>
    </source>
</evidence>
<dbReference type="InterPro" id="IPR006664">
    <property type="entry name" value="OMP_bac"/>
</dbReference>
<evidence type="ECO:0000256" key="3">
    <source>
        <dbReference type="ARBA" id="ARBA00023237"/>
    </source>
</evidence>
<feature type="chain" id="PRO_5040913111" evidence="6">
    <location>
        <begin position="17"/>
        <end position="352"/>
    </location>
</feature>
<dbReference type="Proteomes" id="UP001139486">
    <property type="component" value="Unassembled WGS sequence"/>
</dbReference>
<organism evidence="8 9">
    <name type="scientific">Sphingomonas liriopis</name>
    <dbReference type="NCBI Taxonomy" id="2949094"/>
    <lineage>
        <taxon>Bacteria</taxon>
        <taxon>Pseudomonadati</taxon>
        <taxon>Pseudomonadota</taxon>
        <taxon>Alphaproteobacteria</taxon>
        <taxon>Sphingomonadales</taxon>
        <taxon>Sphingomonadaceae</taxon>
        <taxon>Sphingomonas</taxon>
    </lineage>
</organism>
<dbReference type="InterPro" id="IPR036737">
    <property type="entry name" value="OmpA-like_sf"/>
</dbReference>
<dbReference type="AlphaFoldDB" id="A0A9X2HYX5"/>
<evidence type="ECO:0000256" key="6">
    <source>
        <dbReference type="SAM" id="SignalP"/>
    </source>
</evidence>
<proteinExistence type="predicted"/>
<keyword evidence="2 4" id="KW-0472">Membrane</keyword>
<dbReference type="PROSITE" id="PS51257">
    <property type="entry name" value="PROKAR_LIPOPROTEIN"/>
    <property type="match status" value="1"/>
</dbReference>
<dbReference type="InterPro" id="IPR006665">
    <property type="entry name" value="OmpA-like"/>
</dbReference>
<dbReference type="GO" id="GO:0009279">
    <property type="term" value="C:cell outer membrane"/>
    <property type="evidence" value="ECO:0007669"/>
    <property type="project" value="UniProtKB-SubCell"/>
</dbReference>
<dbReference type="EMBL" id="JAMLDY010000007">
    <property type="protein sequence ID" value="MCP3734655.1"/>
    <property type="molecule type" value="Genomic_DNA"/>
</dbReference>
<feature type="signal peptide" evidence="6">
    <location>
        <begin position="1"/>
        <end position="16"/>
    </location>
</feature>
<dbReference type="Gene3D" id="3.30.1330.60">
    <property type="entry name" value="OmpA-like domain"/>
    <property type="match status" value="1"/>
</dbReference>
<dbReference type="SUPFAM" id="SSF103088">
    <property type="entry name" value="OmpA-like"/>
    <property type="match status" value="1"/>
</dbReference>
<name>A0A9X2HYX5_9SPHN</name>
<comment type="caution">
    <text evidence="8">The sequence shown here is derived from an EMBL/GenBank/DDBJ whole genome shotgun (WGS) entry which is preliminary data.</text>
</comment>
<protein>
    <submittedName>
        <fullName evidence="8">OmpA family protein</fullName>
    </submittedName>
</protein>
<feature type="region of interest" description="Disordered" evidence="5">
    <location>
        <begin position="27"/>
        <end position="56"/>
    </location>
</feature>
<evidence type="ECO:0000256" key="1">
    <source>
        <dbReference type="ARBA" id="ARBA00004442"/>
    </source>
</evidence>
<gene>
    <name evidence="8" type="ORF">M9979_07195</name>
</gene>
<feature type="domain" description="OmpA-like" evidence="7">
    <location>
        <begin position="238"/>
        <end position="352"/>
    </location>
</feature>
<dbReference type="CDD" id="cd07185">
    <property type="entry name" value="OmpA_C-like"/>
    <property type="match status" value="1"/>
</dbReference>
<accession>A0A9X2HYX5</accession>
<feature type="region of interest" description="Disordered" evidence="5">
    <location>
        <begin position="327"/>
        <end position="352"/>
    </location>
</feature>
<feature type="compositionally biased region" description="Basic and acidic residues" evidence="5">
    <location>
        <begin position="338"/>
        <end position="352"/>
    </location>
</feature>
<dbReference type="InterPro" id="IPR050330">
    <property type="entry name" value="Bact_OuterMem_StrucFunc"/>
</dbReference>
<keyword evidence="3" id="KW-0998">Cell outer membrane</keyword>
<comment type="subcellular location">
    <subcellularLocation>
        <location evidence="1">Cell outer membrane</location>
    </subcellularLocation>
</comment>
<reference evidence="8" key="1">
    <citation type="submission" date="2022-05" db="EMBL/GenBank/DDBJ databases">
        <title>Sphingomonas sp. strain RP10 Genome sequencing and assembly.</title>
        <authorList>
            <person name="Kim I."/>
        </authorList>
    </citation>
    <scope>NUCLEOTIDE SEQUENCE</scope>
    <source>
        <strain evidence="8">RP10</strain>
    </source>
</reference>
<dbReference type="PANTHER" id="PTHR30329:SF21">
    <property type="entry name" value="LIPOPROTEIN YIAD-RELATED"/>
    <property type="match status" value="1"/>
</dbReference>
<evidence type="ECO:0000259" key="7">
    <source>
        <dbReference type="PROSITE" id="PS51123"/>
    </source>
</evidence>
<dbReference type="PROSITE" id="PS51123">
    <property type="entry name" value="OMPA_2"/>
    <property type="match status" value="1"/>
</dbReference>
<sequence>MRSASAIAILAGLALAGCSKEQTASADGQANAAAPPAVAASPAPAPTPAATPATAQTGFDPASVPVSGAALGAFPYFGLLDGYVALNRDNTPSSWDSENQRDAAFDRYEFFDGTKIVAVEGRLRTVEAIGKGASFLQAARNYAALVGAAGGVTVFEGDGQAMADRKLTFRDPRFRARYNMLGNEKMGVYMLRTPTSEIWVEVYDAWDQKPDNYWLTIVERKALDVTARLLPAEAMKKALDATGHVALYVNFDTDKTAVKPSSQPLLGEVVKLLNADPALKLTVEGHTDDAGTPAHNQTLSQGRANAVMGALIAAGIDPARLQARGFGQGKPIADNATDDGKAKNRRVELVKR</sequence>
<keyword evidence="9" id="KW-1185">Reference proteome</keyword>
<dbReference type="PANTHER" id="PTHR30329">
    <property type="entry name" value="STATOR ELEMENT OF FLAGELLAR MOTOR COMPLEX"/>
    <property type="match status" value="1"/>
</dbReference>
<feature type="compositionally biased region" description="Low complexity" evidence="5">
    <location>
        <begin position="27"/>
        <end position="42"/>
    </location>
</feature>
<dbReference type="RefSeq" id="WP_254288657.1">
    <property type="nucleotide sequence ID" value="NZ_JAMLDY010000007.1"/>
</dbReference>
<evidence type="ECO:0000313" key="8">
    <source>
        <dbReference type="EMBL" id="MCP3734655.1"/>
    </source>
</evidence>